<dbReference type="AlphaFoldDB" id="A0A6A6TCQ0"/>
<proteinExistence type="predicted"/>
<dbReference type="SUPFAM" id="SSF48403">
    <property type="entry name" value="Ankyrin repeat"/>
    <property type="match status" value="1"/>
</dbReference>
<accession>A0A6A6TCQ0</accession>
<dbReference type="InterPro" id="IPR051616">
    <property type="entry name" value="Cul2-RING_E3_ligase_SR"/>
</dbReference>
<keyword evidence="1" id="KW-0040">ANK repeat</keyword>
<dbReference type="PANTHER" id="PTHR46224:SF64">
    <property type="entry name" value="IQ MOTIF AND ANKYRIN REPEAT DOMAIN-CONTAINING PROTEIN 1"/>
    <property type="match status" value="1"/>
</dbReference>
<evidence type="ECO:0000313" key="3">
    <source>
        <dbReference type="Proteomes" id="UP000799324"/>
    </source>
</evidence>
<dbReference type="EMBL" id="MU004329">
    <property type="protein sequence ID" value="KAF2657081.1"/>
    <property type="molecule type" value="Genomic_DNA"/>
</dbReference>
<dbReference type="OrthoDB" id="366390at2759"/>
<dbReference type="Pfam" id="PF12796">
    <property type="entry name" value="Ank_2"/>
    <property type="match status" value="1"/>
</dbReference>
<organism evidence="2 3">
    <name type="scientific">Lophiostoma macrostomum CBS 122681</name>
    <dbReference type="NCBI Taxonomy" id="1314788"/>
    <lineage>
        <taxon>Eukaryota</taxon>
        <taxon>Fungi</taxon>
        <taxon>Dikarya</taxon>
        <taxon>Ascomycota</taxon>
        <taxon>Pezizomycotina</taxon>
        <taxon>Dothideomycetes</taxon>
        <taxon>Pleosporomycetidae</taxon>
        <taxon>Pleosporales</taxon>
        <taxon>Lophiostomataceae</taxon>
        <taxon>Lophiostoma</taxon>
    </lineage>
</organism>
<protein>
    <submittedName>
        <fullName evidence="2">Ankyrin</fullName>
    </submittedName>
</protein>
<dbReference type="PROSITE" id="PS50088">
    <property type="entry name" value="ANK_REPEAT"/>
    <property type="match status" value="1"/>
</dbReference>
<dbReference type="InterPro" id="IPR002110">
    <property type="entry name" value="Ankyrin_rpt"/>
</dbReference>
<name>A0A6A6TCQ0_9PLEO</name>
<feature type="repeat" description="ANK" evidence="1">
    <location>
        <begin position="363"/>
        <end position="395"/>
    </location>
</feature>
<reference evidence="2" key="1">
    <citation type="journal article" date="2020" name="Stud. Mycol.">
        <title>101 Dothideomycetes genomes: a test case for predicting lifestyles and emergence of pathogens.</title>
        <authorList>
            <person name="Haridas S."/>
            <person name="Albert R."/>
            <person name="Binder M."/>
            <person name="Bloem J."/>
            <person name="Labutti K."/>
            <person name="Salamov A."/>
            <person name="Andreopoulos B."/>
            <person name="Baker S."/>
            <person name="Barry K."/>
            <person name="Bills G."/>
            <person name="Bluhm B."/>
            <person name="Cannon C."/>
            <person name="Castanera R."/>
            <person name="Culley D."/>
            <person name="Daum C."/>
            <person name="Ezra D."/>
            <person name="Gonzalez J."/>
            <person name="Henrissat B."/>
            <person name="Kuo A."/>
            <person name="Liang C."/>
            <person name="Lipzen A."/>
            <person name="Lutzoni F."/>
            <person name="Magnuson J."/>
            <person name="Mondo S."/>
            <person name="Nolan M."/>
            <person name="Ohm R."/>
            <person name="Pangilinan J."/>
            <person name="Park H.-J."/>
            <person name="Ramirez L."/>
            <person name="Alfaro M."/>
            <person name="Sun H."/>
            <person name="Tritt A."/>
            <person name="Yoshinaga Y."/>
            <person name="Zwiers L.-H."/>
            <person name="Turgeon B."/>
            <person name="Goodwin S."/>
            <person name="Spatafora J."/>
            <person name="Crous P."/>
            <person name="Grigoriev I."/>
        </authorList>
    </citation>
    <scope>NUCLEOTIDE SEQUENCE</scope>
    <source>
        <strain evidence="2">CBS 122681</strain>
    </source>
</reference>
<dbReference type="SMART" id="SM00248">
    <property type="entry name" value="ANK"/>
    <property type="match status" value="3"/>
</dbReference>
<dbReference type="Gene3D" id="1.25.40.20">
    <property type="entry name" value="Ankyrin repeat-containing domain"/>
    <property type="match status" value="1"/>
</dbReference>
<dbReference type="InterPro" id="IPR036770">
    <property type="entry name" value="Ankyrin_rpt-contain_sf"/>
</dbReference>
<gene>
    <name evidence="2" type="ORF">K491DRAFT_714816</name>
</gene>
<sequence>MELLALPPEIFGLIVHEFVENVGVVQAMQYGQVCSTFSRAIKYEVFAKQPLSAFEDKQSQKEQTRKALLLCSNIHLYLYYRTKSLLDSNSLLPDQINKVVNFLYENQEEPRRKDRDFILGKVCTTAAPRAYHVLINGDHYPYYESSDAENLIAAASAYGDTKMLLKVLEEFPETFEKESFGFGNPVTHAVERGDMSYFKLILDHLWKDLGRNSRGYLSPPEELLSEPIITAIRQGNTHMTRLLMTQYQKSYKSIPKCRYSHWLSTSVANDNVEVARLILALKVKSEPRVALDTFRTACRKDNEEMIRALVGTGRLSANKAFKNECPLTLAIHYGKIEVIKAVLEAGAHPDGPHPGVRKFPSKEWVTPLFKAIAQGDIDAVNLLLQCGADAEKRSEYKIVCSRGIHPRLSPLIYALKLGSRNIYDVLREAKMKKNGHDVETYEEARANLIPAQNK</sequence>
<dbReference type="PROSITE" id="PS50297">
    <property type="entry name" value="ANK_REP_REGION"/>
    <property type="match status" value="1"/>
</dbReference>
<keyword evidence="3" id="KW-1185">Reference proteome</keyword>
<dbReference type="Proteomes" id="UP000799324">
    <property type="component" value="Unassembled WGS sequence"/>
</dbReference>
<evidence type="ECO:0000256" key="1">
    <source>
        <dbReference type="PROSITE-ProRule" id="PRU00023"/>
    </source>
</evidence>
<dbReference type="PANTHER" id="PTHR46224">
    <property type="entry name" value="ANKYRIN REPEAT FAMILY PROTEIN"/>
    <property type="match status" value="1"/>
</dbReference>
<evidence type="ECO:0000313" key="2">
    <source>
        <dbReference type="EMBL" id="KAF2657081.1"/>
    </source>
</evidence>